<dbReference type="EMBL" id="JYKN01000563">
    <property type="protein sequence ID" value="KKK23946.1"/>
    <property type="molecule type" value="Genomic_DNA"/>
</dbReference>
<keyword evidence="4" id="KW-1185">Reference proteome</keyword>
<organism evidence="3 4">
    <name type="scientific">Aspergillus ochraceoroseus</name>
    <dbReference type="NCBI Taxonomy" id="138278"/>
    <lineage>
        <taxon>Eukaryota</taxon>
        <taxon>Fungi</taxon>
        <taxon>Dikarya</taxon>
        <taxon>Ascomycota</taxon>
        <taxon>Pezizomycotina</taxon>
        <taxon>Eurotiomycetes</taxon>
        <taxon>Eurotiomycetidae</taxon>
        <taxon>Eurotiales</taxon>
        <taxon>Aspergillaceae</taxon>
        <taxon>Aspergillus</taxon>
        <taxon>Aspergillus subgen. Nidulantes</taxon>
    </lineage>
</organism>
<name>A0A0F8VLG9_9EURO</name>
<reference evidence="3 4" key="1">
    <citation type="submission" date="2015-02" db="EMBL/GenBank/DDBJ databases">
        <title>Draft Genome Sequences of Two Closely-Related Aflatoxigenic Aspergillus Species Obtained from the Cote d'Ivoire.</title>
        <authorList>
            <person name="Moore G.G."/>
            <person name="Beltz S.B."/>
            <person name="Mack B.M."/>
        </authorList>
    </citation>
    <scope>NUCLEOTIDE SEQUENCE [LARGE SCALE GENOMIC DNA]</scope>
    <source>
        <strain evidence="3 4">SRRC1432</strain>
    </source>
</reference>
<dbReference type="PANTHER" id="PTHR15092">
    <property type="entry name" value="POLY A -SPECIFIC RIBONUCLEASE/TARGET OF EGR1, MEMBER 1"/>
    <property type="match status" value="1"/>
</dbReference>
<feature type="region of interest" description="Disordered" evidence="2">
    <location>
        <begin position="438"/>
        <end position="462"/>
    </location>
</feature>
<dbReference type="Gene3D" id="3.30.420.10">
    <property type="entry name" value="Ribonuclease H-like superfamily/Ribonuclease H"/>
    <property type="match status" value="2"/>
</dbReference>
<comment type="similarity">
    <text evidence="1">Belongs to the CAF1 family.</text>
</comment>
<dbReference type="GO" id="GO:1990431">
    <property type="term" value="P:priRNA 3'-end processing"/>
    <property type="evidence" value="ECO:0007669"/>
    <property type="project" value="TreeGrafter"/>
</dbReference>
<dbReference type="GO" id="GO:1990432">
    <property type="term" value="P:siRNA 3'-end processing"/>
    <property type="evidence" value="ECO:0007669"/>
    <property type="project" value="TreeGrafter"/>
</dbReference>
<dbReference type="AlphaFoldDB" id="A0A0F8VLG9"/>
<dbReference type="SUPFAM" id="SSF53098">
    <property type="entry name" value="Ribonuclease H-like"/>
    <property type="match status" value="1"/>
</dbReference>
<dbReference type="InterPro" id="IPR006941">
    <property type="entry name" value="RNase_CAF1"/>
</dbReference>
<dbReference type="InterPro" id="IPR012337">
    <property type="entry name" value="RNaseH-like_sf"/>
</dbReference>
<evidence type="ECO:0000256" key="1">
    <source>
        <dbReference type="ARBA" id="ARBA00008372"/>
    </source>
</evidence>
<dbReference type="GO" id="GO:0005634">
    <property type="term" value="C:nucleus"/>
    <property type="evidence" value="ECO:0007669"/>
    <property type="project" value="TreeGrafter"/>
</dbReference>
<dbReference type="GO" id="GO:0000289">
    <property type="term" value="P:nuclear-transcribed mRNA poly(A) tail shortening"/>
    <property type="evidence" value="ECO:0007669"/>
    <property type="project" value="TreeGrafter"/>
</dbReference>
<dbReference type="VEuPathDB" id="FungiDB:P175DRAFT_0446452"/>
<proteinExistence type="inferred from homology"/>
<dbReference type="InterPro" id="IPR036397">
    <property type="entry name" value="RNaseH_sf"/>
</dbReference>
<sequence>MDVTGHTFPYHLPKILDDLSSCTFVSLDFEFSGIATTVAGRGPQSLQQRYQEVKECADKYQILQVGMTTCHEDTLNATYTLKPYNLYLNPIIDRKLEVERTWSFQSGAVEFLLENKFSMDALHRDGVPYLSREEEARAISKVIERHNRSALRRSLDVKETEYESIEFLKIVRQLVDAWLALGDKREHYLNIPPPTRLIQAQKLRSLPSVLNRFQKRLVHQLIEAEYPSLVSIGKPTFVQIIDYNEEREKAIRDQRVKWVEEHARRQTGFRWVAEALVGGDLSNLDPHSFSILSTNNAQAGQRSYALKDFSDRLKERLKSHQLLLVGHNLFTDLIYFCRTFFGPLPDRLEDFQSLVHDLFPLLVDTKYMATHNCGSINPRSSLQEINDSLLQTPIPAISIHPQFAKYHTQKIDHEAGYDSLLTAQVFIKLSAQLRGEQSTVNASPELRTSKASPRAKRGSSRRKFKLHELSEALDEVDNSRARVGEQPALSSEEVRKANNGELIPRSGSPFWSIYANKIRVFGTEERVCNIG</sequence>
<feature type="compositionally biased region" description="Basic residues" evidence="2">
    <location>
        <begin position="453"/>
        <end position="462"/>
    </location>
</feature>
<dbReference type="PANTHER" id="PTHR15092:SF22">
    <property type="entry name" value="POLY(A)-SPECIFIC RIBONUCLEASE PNLDC1"/>
    <property type="match status" value="1"/>
</dbReference>
<dbReference type="Pfam" id="PF04857">
    <property type="entry name" value="CAF1"/>
    <property type="match status" value="1"/>
</dbReference>
<dbReference type="Proteomes" id="UP000034947">
    <property type="component" value="Unassembled WGS sequence"/>
</dbReference>
<comment type="caution">
    <text evidence="3">The sequence shown here is derived from an EMBL/GenBank/DDBJ whole genome shotgun (WGS) entry which is preliminary data.</text>
</comment>
<dbReference type="InterPro" id="IPR051181">
    <property type="entry name" value="CAF1_poly(A)_ribonucleases"/>
</dbReference>
<dbReference type="OrthoDB" id="414075at2759"/>
<evidence type="ECO:0000313" key="4">
    <source>
        <dbReference type="Proteomes" id="UP000034947"/>
    </source>
</evidence>
<evidence type="ECO:0000313" key="3">
    <source>
        <dbReference type="EMBL" id="KKK23946.1"/>
    </source>
</evidence>
<evidence type="ECO:0000256" key="2">
    <source>
        <dbReference type="SAM" id="MobiDB-lite"/>
    </source>
</evidence>
<dbReference type="GO" id="GO:0003723">
    <property type="term" value="F:RNA binding"/>
    <property type="evidence" value="ECO:0007669"/>
    <property type="project" value="TreeGrafter"/>
</dbReference>
<protein>
    <submittedName>
        <fullName evidence="3">Uncharacterized protein</fullName>
    </submittedName>
</protein>
<dbReference type="GO" id="GO:0000175">
    <property type="term" value="F:3'-5'-RNA exonuclease activity"/>
    <property type="evidence" value="ECO:0007669"/>
    <property type="project" value="TreeGrafter"/>
</dbReference>
<gene>
    <name evidence="3" type="ORF">AOCH_006044</name>
</gene>
<accession>A0A0F8VLG9</accession>